<dbReference type="AlphaFoldDB" id="A0A376BBJ5"/>
<dbReference type="GO" id="GO:0031505">
    <property type="term" value="P:fungal-type cell wall organization"/>
    <property type="evidence" value="ECO:0007669"/>
    <property type="project" value="TreeGrafter"/>
</dbReference>
<dbReference type="PANTHER" id="PTHR28019">
    <property type="entry name" value="CELL MEMBRANE PROTEIN YLR413W-RELATED"/>
    <property type="match status" value="1"/>
</dbReference>
<feature type="transmembrane region" description="Helical" evidence="2">
    <location>
        <begin position="498"/>
        <end position="524"/>
    </location>
</feature>
<keyword evidence="2" id="KW-1133">Transmembrane helix</keyword>
<evidence type="ECO:0000313" key="3">
    <source>
        <dbReference type="EMBL" id="SSD62062.1"/>
    </source>
</evidence>
<feature type="compositionally biased region" description="Basic and acidic residues" evidence="1">
    <location>
        <begin position="640"/>
        <end position="659"/>
    </location>
</feature>
<accession>A0A376BBJ5</accession>
<keyword evidence="2" id="KW-0472">Membrane</keyword>
<feature type="transmembrane region" description="Helical" evidence="2">
    <location>
        <begin position="536"/>
        <end position="562"/>
    </location>
</feature>
<dbReference type="InterPro" id="IPR052413">
    <property type="entry name" value="SUR7_domain"/>
</dbReference>
<dbReference type="PANTHER" id="PTHR28019:SF2">
    <property type="entry name" value="CELL MEMBRANE PROTEIN YLR413W-RELATED"/>
    <property type="match status" value="1"/>
</dbReference>
<evidence type="ECO:0000256" key="1">
    <source>
        <dbReference type="SAM" id="MobiDB-lite"/>
    </source>
</evidence>
<feature type="transmembrane region" description="Helical" evidence="2">
    <location>
        <begin position="582"/>
        <end position="603"/>
    </location>
</feature>
<feature type="region of interest" description="Disordered" evidence="1">
    <location>
        <begin position="616"/>
        <end position="659"/>
    </location>
</feature>
<dbReference type="GO" id="GO:0005886">
    <property type="term" value="C:plasma membrane"/>
    <property type="evidence" value="ECO:0007669"/>
    <property type="project" value="TreeGrafter"/>
</dbReference>
<gene>
    <name evidence="3" type="ORF">SCODWIG_03824</name>
</gene>
<dbReference type="VEuPathDB" id="FungiDB:SCODWIG_03824"/>
<evidence type="ECO:0000313" key="4">
    <source>
        <dbReference type="Proteomes" id="UP000262825"/>
    </source>
</evidence>
<reference evidence="4" key="1">
    <citation type="submission" date="2018-06" db="EMBL/GenBank/DDBJ databases">
        <authorList>
            <person name="Guldener U."/>
        </authorList>
    </citation>
    <scope>NUCLEOTIDE SEQUENCE [LARGE SCALE GENOMIC DNA]</scope>
    <source>
        <strain evidence="4">UTAD17</strain>
    </source>
</reference>
<organism evidence="3 4">
    <name type="scientific">Saccharomycodes ludwigii</name>
    <dbReference type="NCBI Taxonomy" id="36035"/>
    <lineage>
        <taxon>Eukaryota</taxon>
        <taxon>Fungi</taxon>
        <taxon>Dikarya</taxon>
        <taxon>Ascomycota</taxon>
        <taxon>Saccharomycotina</taxon>
        <taxon>Saccharomycetes</taxon>
        <taxon>Saccharomycodales</taxon>
        <taxon>Saccharomycodaceae</taxon>
        <taxon>Saccharomycodes</taxon>
    </lineage>
</organism>
<evidence type="ECO:0000256" key="2">
    <source>
        <dbReference type="SAM" id="Phobius"/>
    </source>
</evidence>
<keyword evidence="4" id="KW-1185">Reference proteome</keyword>
<dbReference type="EMBL" id="UFAJ01001103">
    <property type="protein sequence ID" value="SSD62062.1"/>
    <property type="molecule type" value="Genomic_DNA"/>
</dbReference>
<dbReference type="GO" id="GO:0051285">
    <property type="term" value="C:cell cortex of cell tip"/>
    <property type="evidence" value="ECO:0007669"/>
    <property type="project" value="TreeGrafter"/>
</dbReference>
<dbReference type="Proteomes" id="UP000262825">
    <property type="component" value="Unassembled WGS sequence"/>
</dbReference>
<feature type="compositionally biased region" description="Low complexity" evidence="1">
    <location>
        <begin position="624"/>
        <end position="638"/>
    </location>
</feature>
<proteinExistence type="predicted"/>
<name>A0A376BBJ5_9ASCO</name>
<keyword evidence="2" id="KW-0812">Transmembrane</keyword>
<protein>
    <submittedName>
        <fullName evidence="3">Uncharacterized protein</fullName>
    </submittedName>
</protein>
<sequence>MGQADVANINVTKILPQVAPIVAIMAKSLTVPDVNTSMIIEDMKQLGQSTALKPLLQLITNSNSPETTISALTTLAPLVVSNENSESMTDIFGLIDNSINATQVFDMLAEEIATSSSATSNATELEMSMVLSVLAQSNNLTTTLTSISELMGLANDTTGLEEISYVVNILTNSKNLTDTELDLQTLSSATVSSGVLEQLNETISTSTDIIASLTELEALLPSSEKKMIQALVDLLENSNNSTATITDIMTMMSISSSSSASSSDVSGITPLFTFLNSFSNTTFILAELPELLTFATTNSTTATQDMMMLQQFLLNSKNNTLSIDYLNSILSETESESSSALTTVSSGAESLLELLQASENATLTLENLETVSKISMENSSALLPMLQIMQASAKASPNITDDYIYENVLPSLFDSMGFATKFNLGIFTLCRTNTAGKIYSCTKSHAVQSFHMKQILFNELEVSAFKPYVSALNLTAEDIQINGILEEKEKEYVPAVKALLAFNLITIIASFFMLISILSLGFVWKSTTNYFTISTNFLLAGCIFGANLISAAVVAGICQIIKHGLKHDKYNVTFEYNSEYWGLIWASFCISVFNNLIFIYITFKDYKSLKHSNSTVEKQKTENESVSQSDSSVIASSNDDIEKNQEKTVEQEKDSYNHK</sequence>
<dbReference type="PRINTS" id="PR01608">
    <property type="entry name" value="BACINVASINC"/>
</dbReference>